<evidence type="ECO:0000259" key="7">
    <source>
        <dbReference type="Pfam" id="PF08323"/>
    </source>
</evidence>
<comment type="caution">
    <text evidence="8">The sequence shown here is derived from an EMBL/GenBank/DDBJ whole genome shotgun (WGS) entry which is preliminary data.</text>
</comment>
<dbReference type="GO" id="GO:0019252">
    <property type="term" value="P:starch biosynthetic process"/>
    <property type="evidence" value="ECO:0007669"/>
    <property type="project" value="UniProtKB-KW"/>
</dbReference>
<dbReference type="InterPro" id="IPR013534">
    <property type="entry name" value="Starch_synth_cat_dom"/>
</dbReference>
<keyword evidence="5" id="KW-0808">Transferase</keyword>
<dbReference type="Proteomes" id="UP001085076">
    <property type="component" value="Miscellaneous, Linkage group lg07"/>
</dbReference>
<dbReference type="PANTHER" id="PTHR46083:SF3">
    <property type="entry name" value="UDP-GLYCOSYLTRANSFERASE SUPERFAMILY PROTEIN"/>
    <property type="match status" value="1"/>
</dbReference>
<evidence type="ECO:0000256" key="5">
    <source>
        <dbReference type="ARBA" id="ARBA00022679"/>
    </source>
</evidence>
<dbReference type="Pfam" id="PF08323">
    <property type="entry name" value="Glyco_transf_5"/>
    <property type="match status" value="1"/>
</dbReference>
<dbReference type="AlphaFoldDB" id="A0A9D5C4E6"/>
<keyword evidence="6" id="KW-0750">Starch biosynthesis</keyword>
<dbReference type="OrthoDB" id="2018403at2759"/>
<dbReference type="GO" id="GO:0009011">
    <property type="term" value="F:alpha-1,4-glucan glucosyltransferase (ADP-glucose donor) activity"/>
    <property type="evidence" value="ECO:0007669"/>
    <property type="project" value="UniProtKB-EC"/>
</dbReference>
<dbReference type="Gene3D" id="3.40.50.2000">
    <property type="entry name" value="Glycogen Phosphorylase B"/>
    <property type="match status" value="2"/>
</dbReference>
<dbReference type="SUPFAM" id="SSF53756">
    <property type="entry name" value="UDP-Glycosyltransferase/glycogen phosphorylase"/>
    <property type="match status" value="1"/>
</dbReference>
<evidence type="ECO:0000256" key="6">
    <source>
        <dbReference type="ARBA" id="ARBA00022922"/>
    </source>
</evidence>
<accession>A0A9D5C4E6</accession>
<comment type="pathway">
    <text evidence="2">Glycan biosynthesis; starch biosynthesis.</text>
</comment>
<evidence type="ECO:0000313" key="8">
    <source>
        <dbReference type="EMBL" id="KAJ0966491.1"/>
    </source>
</evidence>
<protein>
    <recommendedName>
        <fullName evidence="3">starch synthase</fullName>
        <ecNumber evidence="3">2.4.1.21</ecNumber>
    </recommendedName>
</protein>
<dbReference type="EC" id="2.4.1.21" evidence="3"/>
<evidence type="ECO:0000256" key="2">
    <source>
        <dbReference type="ARBA" id="ARBA00004727"/>
    </source>
</evidence>
<reference evidence="8" key="1">
    <citation type="submission" date="2021-03" db="EMBL/GenBank/DDBJ databases">
        <authorList>
            <person name="Li Z."/>
            <person name="Yang C."/>
        </authorList>
    </citation>
    <scope>NUCLEOTIDE SEQUENCE</scope>
    <source>
        <strain evidence="8">Dzin_1.0</strain>
        <tissue evidence="8">Leaf</tissue>
    </source>
</reference>
<organism evidence="8 9">
    <name type="scientific">Dioscorea zingiberensis</name>
    <dbReference type="NCBI Taxonomy" id="325984"/>
    <lineage>
        <taxon>Eukaryota</taxon>
        <taxon>Viridiplantae</taxon>
        <taxon>Streptophyta</taxon>
        <taxon>Embryophyta</taxon>
        <taxon>Tracheophyta</taxon>
        <taxon>Spermatophyta</taxon>
        <taxon>Magnoliopsida</taxon>
        <taxon>Liliopsida</taxon>
        <taxon>Dioscoreales</taxon>
        <taxon>Dioscoreaceae</taxon>
        <taxon>Dioscorea</taxon>
    </lineage>
</organism>
<evidence type="ECO:0000256" key="3">
    <source>
        <dbReference type="ARBA" id="ARBA00012588"/>
    </source>
</evidence>
<proteinExistence type="predicted"/>
<evidence type="ECO:0000256" key="1">
    <source>
        <dbReference type="ARBA" id="ARBA00001478"/>
    </source>
</evidence>
<name>A0A9D5C4E6_9LILI</name>
<evidence type="ECO:0000313" key="9">
    <source>
        <dbReference type="Proteomes" id="UP001085076"/>
    </source>
</evidence>
<dbReference type="EMBL" id="JAGGNH010000007">
    <property type="protein sequence ID" value="KAJ0966491.1"/>
    <property type="molecule type" value="Genomic_DNA"/>
</dbReference>
<gene>
    <name evidence="8" type="ORF">J5N97_023408</name>
</gene>
<sequence length="747" mass="84737">MAALGILALAITTPSPPFSLTFPSRRLLNLRGCLCSRKDENAGDQVLRPSSPIESEARDMNIVEEPVSSSEKGEEINTSDIWKLFNDAQCNILYLNNQRLKAVNELDKIRRENHQLVLKLEQLEAGKKADVAKGPITKHATLWELFLRIDSMVLSGIINSEEASHLRKLIVKNQTSINDAFYEIQKKKDIELLSELRQFSEKITRKGLHIVHICCEMEPIASVGSLSTYVTGLSCALQRKGYLVEVILPKYTTIDNDALQGFWRTESEFDSYFGGSWHKNRVWTGVLHGVGVTLVEPLNYSTFFNRDNIYGYSDDFERFTYFSRASLDYLVKTGKQPDVLHIHNWETAIIGPLFWDIFVHQGLGNTRVLLTCQDLKSQCLEQPEKLALCGLNPSRLHRPDRLQDNKKTHLVNVLKGGIVYSNKVVIMSSLFSTISQGLSHGLEPTLDIHKEKMLIAPYGYDGTVWDPLLDKFLPVKYSADHIEGKAICKAALRHHLGFQGQSSTIVGCIYSGFSDFDMHNLKLAILLCLRRGAQFVLLGPKVPALDTILQGFQDERRDEDVRFIPDYDESLLHLVLAGTDIILCFTFHDPVLQIPLKAAKYGSAPIVMNLGTHVVRKSEWHNIGNISRDDRPSSVHDLASATFSHYILSTYANMTLSQALDEIQNEPSRWSKRISEGMSKDFSWDAQCCDIHFQACFNPDEHWQANSSYRHITWEWNKGLWSYLHPHGFLHSLVDGIFSHLFFFIIG</sequence>
<dbReference type="PANTHER" id="PTHR46083">
    <property type="match status" value="1"/>
</dbReference>
<feature type="domain" description="Starch synthase catalytic" evidence="7">
    <location>
        <begin position="209"/>
        <end position="429"/>
    </location>
</feature>
<keyword evidence="4" id="KW-0328">Glycosyltransferase</keyword>
<keyword evidence="9" id="KW-1185">Reference proteome</keyword>
<evidence type="ECO:0000256" key="4">
    <source>
        <dbReference type="ARBA" id="ARBA00022676"/>
    </source>
</evidence>
<comment type="catalytic activity">
    <reaction evidence="1">
        <text>[(1-&gt;4)-alpha-D-glucosyl](n) + ADP-alpha-D-glucose = [(1-&gt;4)-alpha-D-glucosyl](n+1) + ADP + H(+)</text>
        <dbReference type="Rhea" id="RHEA:18189"/>
        <dbReference type="Rhea" id="RHEA-COMP:9584"/>
        <dbReference type="Rhea" id="RHEA-COMP:9587"/>
        <dbReference type="ChEBI" id="CHEBI:15378"/>
        <dbReference type="ChEBI" id="CHEBI:15444"/>
        <dbReference type="ChEBI" id="CHEBI:57498"/>
        <dbReference type="ChEBI" id="CHEBI:456216"/>
        <dbReference type="EC" id="2.4.1.21"/>
    </reaction>
</comment>
<reference evidence="8" key="2">
    <citation type="journal article" date="2022" name="Hortic Res">
        <title>The genome of Dioscorea zingiberensis sheds light on the biosynthesis, origin and evolution of the medicinally important diosgenin saponins.</title>
        <authorList>
            <person name="Li Y."/>
            <person name="Tan C."/>
            <person name="Li Z."/>
            <person name="Guo J."/>
            <person name="Li S."/>
            <person name="Chen X."/>
            <person name="Wang C."/>
            <person name="Dai X."/>
            <person name="Yang H."/>
            <person name="Song W."/>
            <person name="Hou L."/>
            <person name="Xu J."/>
            <person name="Tong Z."/>
            <person name="Xu A."/>
            <person name="Yuan X."/>
            <person name="Wang W."/>
            <person name="Yang Q."/>
            <person name="Chen L."/>
            <person name="Sun Z."/>
            <person name="Wang K."/>
            <person name="Pan B."/>
            <person name="Chen J."/>
            <person name="Bao Y."/>
            <person name="Liu F."/>
            <person name="Qi X."/>
            <person name="Gang D.R."/>
            <person name="Wen J."/>
            <person name="Li J."/>
        </authorList>
    </citation>
    <scope>NUCLEOTIDE SEQUENCE</scope>
    <source>
        <strain evidence="8">Dzin_1.0</strain>
    </source>
</reference>